<dbReference type="PANTHER" id="PTHR35936:SF19">
    <property type="entry name" value="AMINO-ACID-BINDING PROTEIN YXEM-RELATED"/>
    <property type="match status" value="1"/>
</dbReference>
<dbReference type="SUPFAM" id="SSF53850">
    <property type="entry name" value="Periplasmic binding protein-like II"/>
    <property type="match status" value="1"/>
</dbReference>
<evidence type="ECO:0000313" key="4">
    <source>
        <dbReference type="EMBL" id="TLX46938.1"/>
    </source>
</evidence>
<dbReference type="EMBL" id="PPSW01000016">
    <property type="protein sequence ID" value="TLX46938.1"/>
    <property type="molecule type" value="Genomic_DNA"/>
</dbReference>
<comment type="similarity">
    <text evidence="1">Belongs to the bacterial solute-binding protein 3 family.</text>
</comment>
<evidence type="ECO:0000313" key="5">
    <source>
        <dbReference type="Proteomes" id="UP000309186"/>
    </source>
</evidence>
<sequence>MQALTGTRINPDCNLVVRFENFARYNNQTDALSWYGLDVDFAKALLEEANCSYKFVNLPWGRSIKMLETGEIAMMLSMSPTKQRERFAYFIGPQRNETIVFVTHKSRPYKLSSYQDLLTLPAPIAIHRDAFYGHEVDALLKNTPNIEERFTVITNNKLRISMLKHGRISGFFAEKYNMLYQSENNPDYMQVEINPFVINREPVYIALSKQSVSPKMKARLERALEALKQTGKISEILKKYKLD</sequence>
<dbReference type="Pfam" id="PF00497">
    <property type="entry name" value="SBP_bac_3"/>
    <property type="match status" value="1"/>
</dbReference>
<organism evidence="4 5">
    <name type="scientific">Pseudoalteromonas phenolica</name>
    <dbReference type="NCBI Taxonomy" id="161398"/>
    <lineage>
        <taxon>Bacteria</taxon>
        <taxon>Pseudomonadati</taxon>
        <taxon>Pseudomonadota</taxon>
        <taxon>Gammaproteobacteria</taxon>
        <taxon>Alteromonadales</taxon>
        <taxon>Pseudoalteromonadaceae</taxon>
        <taxon>Pseudoalteromonas</taxon>
    </lineage>
</organism>
<dbReference type="Proteomes" id="UP000309186">
    <property type="component" value="Unassembled WGS sequence"/>
</dbReference>
<feature type="domain" description="Solute-binding protein family 3/N-terminal" evidence="3">
    <location>
        <begin position="14"/>
        <end position="243"/>
    </location>
</feature>
<name>A0A5R9Q1B4_9GAMM</name>
<dbReference type="OrthoDB" id="9768183at2"/>
<protein>
    <submittedName>
        <fullName evidence="4">ABC transporter substrate-binding protein</fullName>
    </submittedName>
</protein>
<dbReference type="SMART" id="SM00062">
    <property type="entry name" value="PBPb"/>
    <property type="match status" value="1"/>
</dbReference>
<accession>A0A5R9Q1B4</accession>
<dbReference type="AlphaFoldDB" id="A0A5R9Q1B4"/>
<evidence type="ECO:0000259" key="3">
    <source>
        <dbReference type="SMART" id="SM00062"/>
    </source>
</evidence>
<evidence type="ECO:0000256" key="2">
    <source>
        <dbReference type="ARBA" id="ARBA00022729"/>
    </source>
</evidence>
<proteinExistence type="inferred from homology"/>
<dbReference type="Gene3D" id="3.40.190.10">
    <property type="entry name" value="Periplasmic binding protein-like II"/>
    <property type="match status" value="2"/>
</dbReference>
<gene>
    <name evidence="4" type="ORF">C1E24_11835</name>
</gene>
<dbReference type="InterPro" id="IPR001638">
    <property type="entry name" value="Solute-binding_3/MltF_N"/>
</dbReference>
<evidence type="ECO:0000256" key="1">
    <source>
        <dbReference type="ARBA" id="ARBA00010333"/>
    </source>
</evidence>
<dbReference type="PANTHER" id="PTHR35936">
    <property type="entry name" value="MEMBRANE-BOUND LYTIC MUREIN TRANSGLYCOSYLASE F"/>
    <property type="match status" value="1"/>
</dbReference>
<keyword evidence="2" id="KW-0732">Signal</keyword>
<reference evidence="4 5" key="1">
    <citation type="submission" date="2018-01" db="EMBL/GenBank/DDBJ databases">
        <title>Co-occurrence of chitin degradation, pigmentation and bioactivity in marine Pseudoalteromonas.</title>
        <authorList>
            <person name="Paulsen S."/>
            <person name="Gram L."/>
            <person name="Machado H."/>
        </authorList>
    </citation>
    <scope>NUCLEOTIDE SEQUENCE [LARGE SCALE GENOMIC DNA]</scope>
    <source>
        <strain evidence="4 5">S3663</strain>
    </source>
</reference>
<comment type="caution">
    <text evidence="4">The sequence shown here is derived from an EMBL/GenBank/DDBJ whole genome shotgun (WGS) entry which is preliminary data.</text>
</comment>